<protein>
    <recommendedName>
        <fullName evidence="2">SAM-dependent methyltransferase</fullName>
    </recommendedName>
</protein>
<dbReference type="SUPFAM" id="SSF53335">
    <property type="entry name" value="S-adenosyl-L-methionine-dependent methyltransferases"/>
    <property type="match status" value="1"/>
</dbReference>
<reference evidence="1" key="1">
    <citation type="submission" date="2015-10" db="EMBL/GenBank/DDBJ databases">
        <authorList>
            <person name="Gilbert D.G."/>
        </authorList>
    </citation>
    <scope>NUCLEOTIDE SEQUENCE</scope>
</reference>
<dbReference type="InterPro" id="IPR029063">
    <property type="entry name" value="SAM-dependent_MTases_sf"/>
</dbReference>
<dbReference type="AlphaFoldDB" id="A0A160TBX5"/>
<evidence type="ECO:0008006" key="2">
    <source>
        <dbReference type="Google" id="ProtNLM"/>
    </source>
</evidence>
<dbReference type="InterPro" id="IPR010342">
    <property type="entry name" value="DUF938"/>
</dbReference>
<sequence>MQPADPHIQSTKLATQAELPVAESCLRNQKPIADVLSRFLTPDMVVFEVGSGTGQHAAYMTEQLRGIHWQPSELPGCLSAIRAWREHSKQAGFLPPVELDISQDIWPLRNMDAVFSANVVHFVGWSQVVAMFKGISRSLKDNGLVLLYGPYNYDGRFTSEGNIALDEWLRMRDPDSGIKDFEQIVLLGRQHQLHLLHDIEMPANNRMLVFEKHPQP</sequence>
<dbReference type="Pfam" id="PF06080">
    <property type="entry name" value="DUF938"/>
    <property type="match status" value="1"/>
</dbReference>
<dbReference type="EMBL" id="CZQC01000057">
    <property type="protein sequence ID" value="CUS41900.1"/>
    <property type="molecule type" value="Genomic_DNA"/>
</dbReference>
<organism evidence="1">
    <name type="scientific">hydrothermal vent metagenome</name>
    <dbReference type="NCBI Taxonomy" id="652676"/>
    <lineage>
        <taxon>unclassified sequences</taxon>
        <taxon>metagenomes</taxon>
        <taxon>ecological metagenomes</taxon>
    </lineage>
</organism>
<name>A0A160TBX5_9ZZZZ</name>
<dbReference type="PANTHER" id="PTHR20974">
    <property type="entry name" value="UPF0585 PROTEIN CG18661"/>
    <property type="match status" value="1"/>
</dbReference>
<dbReference type="Gene3D" id="3.40.50.150">
    <property type="entry name" value="Vaccinia Virus protein VP39"/>
    <property type="match status" value="1"/>
</dbReference>
<proteinExistence type="predicted"/>
<accession>A0A160TBX5</accession>
<evidence type="ECO:0000313" key="1">
    <source>
        <dbReference type="EMBL" id="CUS41900.1"/>
    </source>
</evidence>
<gene>
    <name evidence="1" type="ORF">MGWOODY_Tha2292</name>
</gene>
<dbReference type="PANTHER" id="PTHR20974:SF0">
    <property type="entry name" value="UPF0585 PROTEIN CG18661"/>
    <property type="match status" value="1"/>
</dbReference>